<name>A0A645HQL0_9ZZZZ</name>
<proteinExistence type="predicted"/>
<protein>
    <submittedName>
        <fullName evidence="1">Uncharacterized protein</fullName>
    </submittedName>
</protein>
<dbReference type="EMBL" id="VSSQ01097330">
    <property type="protein sequence ID" value="MPN40732.1"/>
    <property type="molecule type" value="Genomic_DNA"/>
</dbReference>
<comment type="caution">
    <text evidence="1">The sequence shown here is derived from an EMBL/GenBank/DDBJ whole genome shotgun (WGS) entry which is preliminary data.</text>
</comment>
<accession>A0A645HQL0</accession>
<dbReference type="AlphaFoldDB" id="A0A645HQL0"/>
<reference evidence="1" key="1">
    <citation type="submission" date="2019-08" db="EMBL/GenBank/DDBJ databases">
        <authorList>
            <person name="Kucharzyk K."/>
            <person name="Murdoch R.W."/>
            <person name="Higgins S."/>
            <person name="Loffler F."/>
        </authorList>
    </citation>
    <scope>NUCLEOTIDE SEQUENCE</scope>
</reference>
<evidence type="ECO:0000313" key="1">
    <source>
        <dbReference type="EMBL" id="MPN40732.1"/>
    </source>
</evidence>
<sequence length="30" mass="3291">MGNTWLVPADAEKPVDGRYRSSKVKGGENK</sequence>
<organism evidence="1">
    <name type="scientific">bioreactor metagenome</name>
    <dbReference type="NCBI Taxonomy" id="1076179"/>
    <lineage>
        <taxon>unclassified sequences</taxon>
        <taxon>metagenomes</taxon>
        <taxon>ecological metagenomes</taxon>
    </lineage>
</organism>
<gene>
    <name evidence="1" type="ORF">SDC9_188271</name>
</gene>